<proteinExistence type="predicted"/>
<dbReference type="GO" id="GO:0005739">
    <property type="term" value="C:mitochondrion"/>
    <property type="evidence" value="ECO:0007669"/>
    <property type="project" value="GOC"/>
</dbReference>
<protein>
    <submittedName>
        <fullName evidence="6">J domain-containing protein</fullName>
    </submittedName>
</protein>
<name>A0A914VE40_9BILA</name>
<dbReference type="PANTHER" id="PTHR44157">
    <property type="entry name" value="DNAJ HOMOLOG SUBFAMILY C MEMBER 11"/>
    <property type="match status" value="1"/>
</dbReference>
<dbReference type="InterPro" id="IPR055225">
    <property type="entry name" value="DNAJC11-like_beta-barrel"/>
</dbReference>
<keyword evidence="5" id="KW-1185">Reference proteome</keyword>
<dbReference type="PROSITE" id="PS00636">
    <property type="entry name" value="DNAJ_1"/>
    <property type="match status" value="1"/>
</dbReference>
<dbReference type="SMART" id="SM00271">
    <property type="entry name" value="DnaJ"/>
    <property type="match status" value="1"/>
</dbReference>
<evidence type="ECO:0000256" key="3">
    <source>
        <dbReference type="ARBA" id="ARBA00023186"/>
    </source>
</evidence>
<dbReference type="Pfam" id="PF00226">
    <property type="entry name" value="DnaJ"/>
    <property type="match status" value="1"/>
</dbReference>
<dbReference type="InterPro" id="IPR018253">
    <property type="entry name" value="DnaJ_domain_CS"/>
</dbReference>
<dbReference type="InterPro" id="IPR024586">
    <property type="entry name" value="DnaJ-like_C11_C"/>
</dbReference>
<dbReference type="Gene3D" id="1.10.287.110">
    <property type="entry name" value="DnaJ domain"/>
    <property type="match status" value="1"/>
</dbReference>
<feature type="domain" description="J" evidence="4">
    <location>
        <begin position="17"/>
        <end position="85"/>
    </location>
</feature>
<keyword evidence="2" id="KW-0472">Membrane</keyword>
<evidence type="ECO:0000313" key="5">
    <source>
        <dbReference type="Proteomes" id="UP000887566"/>
    </source>
</evidence>
<evidence type="ECO:0000256" key="2">
    <source>
        <dbReference type="ARBA" id="ARBA00023136"/>
    </source>
</evidence>
<dbReference type="AlphaFoldDB" id="A0A914VE40"/>
<evidence type="ECO:0000313" key="6">
    <source>
        <dbReference type="WBParaSite" id="PSAMB.scaffold1862size27149.g15205.t1"/>
    </source>
</evidence>
<dbReference type="InterPro" id="IPR001623">
    <property type="entry name" value="DnaJ_domain"/>
</dbReference>
<dbReference type="Pfam" id="PF11875">
    <property type="entry name" value="DnaJ-like_C11_C"/>
    <property type="match status" value="1"/>
</dbReference>
<dbReference type="Proteomes" id="UP000887566">
    <property type="component" value="Unplaced"/>
</dbReference>
<comment type="subcellular location">
    <subcellularLocation>
        <location evidence="1">Membrane</location>
    </subcellularLocation>
</comment>
<sequence>MAQFSNDAEEDGTAGEDYYAMLNVPRNASTEDINRAFRQRSRVFHPDRHMDEDDKKEAERVFVRLRNAHEALIDPHKRAIYDSVGPKGLNVAGWDLIAKTYNTEDIKREYEFLRRLKDAETMMDRVQPTSTFSIKTNATDLFRSNEYERNWPEIVAMSMSQSVDCAVTTDDRVTLRGHLKTTNGRGGGGMTVGWRRPITERLSAEGELSFEEAPIVALKLSRSFSKYIVAIQPMTILHLDALSLRDAFEPGVGLVFTAQLSQRWRGTLMLRLGHQQSISTTIFYLDLNQPKFIGGLTITPALATSNIRLSYTHRVSENEALYRTTAAFGLFGVMSSVTYERRLTRHSRISCSIRASLPAGSLQTKFRLSRGVNSYEYDVILCDNQLDLPRASLYGVFVPLMAFHVVRLLLRPWADEISAFFEGRVEDRQVDYARKEDAIKETELMRETAERIRDGEEKKQGLIIVDAKYGELISDSGYDGDRTIDVTIALQSLVSDSKLLLYDAAKSRLPGFYDPCPCEEKLLRVMYRFRGDLHKVIVKDDQPLCIPKQSHRLL</sequence>
<organism evidence="5 6">
    <name type="scientific">Plectus sambesii</name>
    <dbReference type="NCBI Taxonomy" id="2011161"/>
    <lineage>
        <taxon>Eukaryota</taxon>
        <taxon>Metazoa</taxon>
        <taxon>Ecdysozoa</taxon>
        <taxon>Nematoda</taxon>
        <taxon>Chromadorea</taxon>
        <taxon>Plectida</taxon>
        <taxon>Plectina</taxon>
        <taxon>Plectoidea</taxon>
        <taxon>Plectidae</taxon>
        <taxon>Plectus</taxon>
    </lineage>
</organism>
<reference evidence="6" key="1">
    <citation type="submission" date="2022-11" db="UniProtKB">
        <authorList>
            <consortium name="WormBaseParasite"/>
        </authorList>
    </citation>
    <scope>IDENTIFICATION</scope>
</reference>
<dbReference type="GO" id="GO:0042407">
    <property type="term" value="P:cristae formation"/>
    <property type="evidence" value="ECO:0007669"/>
    <property type="project" value="TreeGrafter"/>
</dbReference>
<dbReference type="PANTHER" id="PTHR44157:SF1">
    <property type="entry name" value="DNAJ HOMOLOG SUBFAMILY C MEMBER 11"/>
    <property type="match status" value="1"/>
</dbReference>
<evidence type="ECO:0000256" key="1">
    <source>
        <dbReference type="ARBA" id="ARBA00004370"/>
    </source>
</evidence>
<dbReference type="WBParaSite" id="PSAMB.scaffold1862size27149.g15205.t1">
    <property type="protein sequence ID" value="PSAMB.scaffold1862size27149.g15205.t1"/>
    <property type="gene ID" value="PSAMB.scaffold1862size27149.g15205"/>
</dbReference>
<accession>A0A914VE40</accession>
<dbReference type="InterPro" id="IPR036869">
    <property type="entry name" value="J_dom_sf"/>
</dbReference>
<keyword evidence="3" id="KW-0143">Chaperone</keyword>
<dbReference type="InterPro" id="IPR052243">
    <property type="entry name" value="Mito_inner_membrane_organizer"/>
</dbReference>
<evidence type="ECO:0000259" key="4">
    <source>
        <dbReference type="PROSITE" id="PS50076"/>
    </source>
</evidence>
<dbReference type="Pfam" id="PF22774">
    <property type="entry name" value="DNAJC11_beta-barrel"/>
    <property type="match status" value="1"/>
</dbReference>
<dbReference type="SUPFAM" id="SSF46565">
    <property type="entry name" value="Chaperone J-domain"/>
    <property type="match status" value="1"/>
</dbReference>
<dbReference type="GO" id="GO:0016020">
    <property type="term" value="C:membrane"/>
    <property type="evidence" value="ECO:0007669"/>
    <property type="project" value="UniProtKB-SubCell"/>
</dbReference>
<dbReference type="CDD" id="cd06257">
    <property type="entry name" value="DnaJ"/>
    <property type="match status" value="1"/>
</dbReference>
<dbReference type="PRINTS" id="PR00625">
    <property type="entry name" value="JDOMAIN"/>
</dbReference>
<dbReference type="PROSITE" id="PS50076">
    <property type="entry name" value="DNAJ_2"/>
    <property type="match status" value="1"/>
</dbReference>